<feature type="domain" description="Pili assembly chaperone C-terminal" evidence="11">
    <location>
        <begin position="174"/>
        <end position="234"/>
    </location>
</feature>
<dbReference type="InterPro" id="IPR036316">
    <property type="entry name" value="Pili_assmbl_chap_C_dom_sf"/>
</dbReference>
<feature type="domain" description="Pili assembly chaperone N-terminal" evidence="10">
    <location>
        <begin position="21"/>
        <end position="147"/>
    </location>
</feature>
<evidence type="ECO:0000259" key="10">
    <source>
        <dbReference type="Pfam" id="PF00345"/>
    </source>
</evidence>
<comment type="subcellular location">
    <subcellularLocation>
        <location evidence="1 8">Periplasm</location>
    </subcellularLocation>
</comment>
<dbReference type="PANTHER" id="PTHR30251">
    <property type="entry name" value="PILUS ASSEMBLY CHAPERONE"/>
    <property type="match status" value="1"/>
</dbReference>
<evidence type="ECO:0000256" key="7">
    <source>
        <dbReference type="ARBA" id="ARBA00023319"/>
    </source>
</evidence>
<dbReference type="InterPro" id="IPR050643">
    <property type="entry name" value="Periplasmic_pilus_chap"/>
</dbReference>
<dbReference type="PANTHER" id="PTHR30251:SF2">
    <property type="entry name" value="FIMBRIAL CHAPERONE YADV-RELATED"/>
    <property type="match status" value="1"/>
</dbReference>
<feature type="signal peptide" evidence="9">
    <location>
        <begin position="1"/>
        <end position="19"/>
    </location>
</feature>
<dbReference type="PROSITE" id="PS00635">
    <property type="entry name" value="PILI_CHAPERONE"/>
    <property type="match status" value="1"/>
</dbReference>
<dbReference type="SUPFAM" id="SSF49354">
    <property type="entry name" value="PapD-like"/>
    <property type="match status" value="1"/>
</dbReference>
<keyword evidence="5" id="KW-0574">Periplasm</keyword>
<evidence type="ECO:0000256" key="6">
    <source>
        <dbReference type="ARBA" id="ARBA00023186"/>
    </source>
</evidence>
<dbReference type="InterPro" id="IPR018046">
    <property type="entry name" value="Pili_assmbl_chaperone_CS"/>
</dbReference>
<evidence type="ECO:0000256" key="4">
    <source>
        <dbReference type="ARBA" id="ARBA00022729"/>
    </source>
</evidence>
<gene>
    <name evidence="12" type="ORF">BN1086_04919</name>
</gene>
<evidence type="ECO:0000256" key="8">
    <source>
        <dbReference type="RuleBase" id="RU003918"/>
    </source>
</evidence>
<evidence type="ECO:0000259" key="11">
    <source>
        <dbReference type="Pfam" id="PF02753"/>
    </source>
</evidence>
<reference evidence="12" key="1">
    <citation type="submission" date="2014-06" db="EMBL/GenBank/DDBJ databases">
        <authorList>
            <person name="Urmite Genomes Urmite Genomes"/>
        </authorList>
    </citation>
    <scope>NUCLEOTIDE SEQUENCE</scope>
</reference>
<dbReference type="SUPFAM" id="SSF49584">
    <property type="entry name" value="Periplasmic chaperone C-domain"/>
    <property type="match status" value="1"/>
</dbReference>
<dbReference type="InterPro" id="IPR008962">
    <property type="entry name" value="PapD-like_sf"/>
</dbReference>
<comment type="similarity">
    <text evidence="2 8">Belongs to the periplasmic pilus chaperone family.</text>
</comment>
<dbReference type="AlphaFoldDB" id="A0A078LMU2"/>
<dbReference type="Gene3D" id="2.60.40.10">
    <property type="entry name" value="Immunoglobulins"/>
    <property type="match status" value="2"/>
</dbReference>
<evidence type="ECO:0000256" key="5">
    <source>
        <dbReference type="ARBA" id="ARBA00022764"/>
    </source>
</evidence>
<evidence type="ECO:0000256" key="9">
    <source>
        <dbReference type="SAM" id="SignalP"/>
    </source>
</evidence>
<dbReference type="GO" id="GO:0030288">
    <property type="term" value="C:outer membrane-bounded periplasmic space"/>
    <property type="evidence" value="ECO:0007669"/>
    <property type="project" value="InterPro"/>
</dbReference>
<dbReference type="PRINTS" id="PR00969">
    <property type="entry name" value="CHAPERONPILI"/>
</dbReference>
<organism evidence="12">
    <name type="scientific">Citrobacter koseri</name>
    <name type="common">Citrobacter diversus</name>
    <dbReference type="NCBI Taxonomy" id="545"/>
    <lineage>
        <taxon>Bacteria</taxon>
        <taxon>Pseudomonadati</taxon>
        <taxon>Pseudomonadota</taxon>
        <taxon>Gammaproteobacteria</taxon>
        <taxon>Enterobacterales</taxon>
        <taxon>Enterobacteriaceae</taxon>
        <taxon>Citrobacter</taxon>
    </lineage>
</organism>
<evidence type="ECO:0000256" key="3">
    <source>
        <dbReference type="ARBA" id="ARBA00022558"/>
    </source>
</evidence>
<dbReference type="PATRIC" id="fig|545.12.peg.4956"/>
<keyword evidence="7" id="KW-0393">Immunoglobulin domain</keyword>
<name>A0A078LMU2_CITKO</name>
<dbReference type="InterPro" id="IPR013783">
    <property type="entry name" value="Ig-like_fold"/>
</dbReference>
<dbReference type="GO" id="GO:0071555">
    <property type="term" value="P:cell wall organization"/>
    <property type="evidence" value="ECO:0007669"/>
    <property type="project" value="InterPro"/>
</dbReference>
<protein>
    <submittedName>
        <fullName evidence="12">Putative chaperone protein EcpD</fullName>
    </submittedName>
</protein>
<dbReference type="EMBL" id="LK931337">
    <property type="protein sequence ID" value="CDZ86667.1"/>
    <property type="molecule type" value="Genomic_DNA"/>
</dbReference>
<dbReference type="FunFam" id="2.60.40.10:FF:000458">
    <property type="entry name" value="Molecular chaperone FimC"/>
    <property type="match status" value="1"/>
</dbReference>
<keyword evidence="6 8" id="KW-0143">Chaperone</keyword>
<accession>A0A078LMU2</accession>
<dbReference type="InterPro" id="IPR016147">
    <property type="entry name" value="Pili_assmbl_chaperone_N"/>
</dbReference>
<sequence>MFRITFFFVIGLFSLHAQASIVVMGTRVVYPAQDKSINVQINNSAGDTPSLVQSWMDTGDASATPDAIKVPFIITPPVFRIEPKAGQTLRILYTQEPLPDDRESLFYLNVLEIPAKPKLKNSDGQSMNYLQLAVRNRIKFFFRPDNLSVSQADAFQKVTWKIERNGNDTFIRGDNPTPYYITYNQIVIEQGGKSIIAKQGGMVAPFSSSTFHITGQPAPGAKVKWTVVNDYGGHLKGETPLL</sequence>
<dbReference type="InterPro" id="IPR016148">
    <property type="entry name" value="Pili_assmbl_chaperone_C"/>
</dbReference>
<evidence type="ECO:0000313" key="12">
    <source>
        <dbReference type="EMBL" id="CDZ86667.1"/>
    </source>
</evidence>
<evidence type="ECO:0000256" key="2">
    <source>
        <dbReference type="ARBA" id="ARBA00007399"/>
    </source>
</evidence>
<dbReference type="Pfam" id="PF02753">
    <property type="entry name" value="PapD_C"/>
    <property type="match status" value="1"/>
</dbReference>
<evidence type="ECO:0000256" key="1">
    <source>
        <dbReference type="ARBA" id="ARBA00004418"/>
    </source>
</evidence>
<dbReference type="Pfam" id="PF00345">
    <property type="entry name" value="PapD_N"/>
    <property type="match status" value="1"/>
</dbReference>
<dbReference type="InterPro" id="IPR001829">
    <property type="entry name" value="Pili_assmbl_chaperone_bac"/>
</dbReference>
<keyword evidence="4 9" id="KW-0732">Signal</keyword>
<feature type="chain" id="PRO_5001741244" evidence="9">
    <location>
        <begin position="20"/>
        <end position="242"/>
    </location>
</feature>
<keyword evidence="3" id="KW-1029">Fimbrium biogenesis</keyword>
<proteinExistence type="inferred from homology"/>